<comment type="caution">
    <text evidence="1">The sequence shown here is derived from an EMBL/GenBank/DDBJ whole genome shotgun (WGS) entry which is preliminary data.</text>
</comment>
<proteinExistence type="predicted"/>
<dbReference type="Proteomes" id="UP001445076">
    <property type="component" value="Unassembled WGS sequence"/>
</dbReference>
<accession>A0AAW0WTZ6</accession>
<evidence type="ECO:0000313" key="1">
    <source>
        <dbReference type="EMBL" id="KAK8735838.1"/>
    </source>
</evidence>
<keyword evidence="2" id="KW-1185">Reference proteome</keyword>
<sequence>MTLLNLSLKHNVHTPNHLVHPPPLLLPHTTNSTLTYHPLQDTDIITHTVTIVPPYCFHSPPPNTSRLPSILHFPTLASSSCPHPFTEQWRPTMAVVPPVFHTPTALTPPL</sequence>
<organism evidence="1 2">
    <name type="scientific">Cherax quadricarinatus</name>
    <name type="common">Australian red claw crayfish</name>
    <dbReference type="NCBI Taxonomy" id="27406"/>
    <lineage>
        <taxon>Eukaryota</taxon>
        <taxon>Metazoa</taxon>
        <taxon>Ecdysozoa</taxon>
        <taxon>Arthropoda</taxon>
        <taxon>Crustacea</taxon>
        <taxon>Multicrustacea</taxon>
        <taxon>Malacostraca</taxon>
        <taxon>Eumalacostraca</taxon>
        <taxon>Eucarida</taxon>
        <taxon>Decapoda</taxon>
        <taxon>Pleocyemata</taxon>
        <taxon>Astacidea</taxon>
        <taxon>Parastacoidea</taxon>
        <taxon>Parastacidae</taxon>
        <taxon>Cherax</taxon>
    </lineage>
</organism>
<name>A0AAW0WTZ6_CHEQU</name>
<dbReference type="AlphaFoldDB" id="A0AAW0WTZ6"/>
<evidence type="ECO:0000313" key="2">
    <source>
        <dbReference type="Proteomes" id="UP001445076"/>
    </source>
</evidence>
<dbReference type="EMBL" id="JARKIK010000046">
    <property type="protein sequence ID" value="KAK8735838.1"/>
    <property type="molecule type" value="Genomic_DNA"/>
</dbReference>
<protein>
    <submittedName>
        <fullName evidence="1">Uncharacterized protein</fullName>
    </submittedName>
</protein>
<gene>
    <name evidence="1" type="ORF">OTU49_005337</name>
</gene>
<reference evidence="1 2" key="1">
    <citation type="journal article" date="2024" name="BMC Genomics">
        <title>Genome assembly of redclaw crayfish (Cherax quadricarinatus) provides insights into its immune adaptation and hypoxia tolerance.</title>
        <authorList>
            <person name="Liu Z."/>
            <person name="Zheng J."/>
            <person name="Li H."/>
            <person name="Fang K."/>
            <person name="Wang S."/>
            <person name="He J."/>
            <person name="Zhou D."/>
            <person name="Weng S."/>
            <person name="Chi M."/>
            <person name="Gu Z."/>
            <person name="He J."/>
            <person name="Li F."/>
            <person name="Wang M."/>
        </authorList>
    </citation>
    <scope>NUCLEOTIDE SEQUENCE [LARGE SCALE GENOMIC DNA]</scope>
    <source>
        <strain evidence="1">ZL_2023a</strain>
    </source>
</reference>